<dbReference type="PROSITE" id="PS51257">
    <property type="entry name" value="PROKAR_LIPOPROTEIN"/>
    <property type="match status" value="1"/>
</dbReference>
<keyword evidence="1" id="KW-0472">Membrane</keyword>
<evidence type="ECO:0000256" key="1">
    <source>
        <dbReference type="SAM" id="Phobius"/>
    </source>
</evidence>
<feature type="transmembrane region" description="Helical" evidence="1">
    <location>
        <begin position="7"/>
        <end position="25"/>
    </location>
</feature>
<sequence length="58" mass="6356">MELIKNIVVMLLTLIGIVFISYGCYLAWEPLGFIICGLLFTGFALTIDQPFQRGGGTS</sequence>
<organism evidence="2">
    <name type="scientific">uncultured Caudovirales phage</name>
    <dbReference type="NCBI Taxonomy" id="2100421"/>
    <lineage>
        <taxon>Viruses</taxon>
        <taxon>Duplodnaviria</taxon>
        <taxon>Heunggongvirae</taxon>
        <taxon>Uroviricota</taxon>
        <taxon>Caudoviricetes</taxon>
        <taxon>Peduoviridae</taxon>
        <taxon>Maltschvirus</taxon>
        <taxon>Maltschvirus maltsch</taxon>
    </lineage>
</organism>
<reference evidence="2" key="1">
    <citation type="submission" date="2017-06" db="EMBL/GenBank/DDBJ databases">
        <title>Novel phages from South African skin metaviromes.</title>
        <authorList>
            <person name="van Zyl L.J."/>
            <person name="Abrahams Y."/>
            <person name="Stander E.A."/>
            <person name="Kirby B.M."/>
            <person name="Clavaud C."/>
            <person name="Farcet C."/>
            <person name="Breton L."/>
            <person name="Trindade M.I."/>
        </authorList>
    </citation>
    <scope>NUCLEOTIDE SEQUENCE</scope>
</reference>
<gene>
    <name evidence="2" type="ORF">10S13_59</name>
</gene>
<keyword evidence="1" id="KW-0812">Transmembrane</keyword>
<proteinExistence type="predicted"/>
<name>A0A2H4J667_9CAUD</name>
<evidence type="ECO:0000313" key="2">
    <source>
        <dbReference type="EMBL" id="ASN69523.1"/>
    </source>
</evidence>
<accession>A0A2H4J667</accession>
<protein>
    <submittedName>
        <fullName evidence="2">Uncharacterized protein</fullName>
    </submittedName>
</protein>
<keyword evidence="1" id="KW-1133">Transmembrane helix</keyword>
<feature type="transmembrane region" description="Helical" evidence="1">
    <location>
        <begin position="31"/>
        <end position="47"/>
    </location>
</feature>
<dbReference type="EMBL" id="MF417891">
    <property type="protein sequence ID" value="ASN69523.1"/>
    <property type="molecule type" value="Genomic_DNA"/>
</dbReference>